<comment type="caution">
    <text evidence="3">The sequence shown here is derived from an EMBL/GenBank/DDBJ whole genome shotgun (WGS) entry which is preliminary data.</text>
</comment>
<gene>
    <name evidence="3" type="ORF">CHH67_21440</name>
</gene>
<name>A0A268EID6_9BACL</name>
<reference evidence="3 4" key="1">
    <citation type="submission" date="2017-07" db="EMBL/GenBank/DDBJ databases">
        <title>Isolation and whole genome analysis of endospore-forming bacteria from heroin.</title>
        <authorList>
            <person name="Kalinowski J."/>
            <person name="Ahrens B."/>
            <person name="Al-Dilaimi A."/>
            <person name="Winkler A."/>
            <person name="Wibberg D."/>
            <person name="Schleenbecker U."/>
            <person name="Ruckert C."/>
            <person name="Wolfel R."/>
            <person name="Grass G."/>
        </authorList>
    </citation>
    <scope>NUCLEOTIDE SEQUENCE [LARGE SCALE GENOMIC DNA]</scope>
    <source>
        <strain evidence="3 4">7537-G1</strain>
    </source>
</reference>
<evidence type="ECO:0000313" key="3">
    <source>
        <dbReference type="EMBL" id="PAD72872.1"/>
    </source>
</evidence>
<accession>A0A268EID6</accession>
<dbReference type="EMBL" id="NPBY01000074">
    <property type="protein sequence ID" value="PAD72872.1"/>
    <property type="molecule type" value="Genomic_DNA"/>
</dbReference>
<proteinExistence type="predicted"/>
<protein>
    <submittedName>
        <fullName evidence="3">Uncharacterized protein</fullName>
    </submittedName>
</protein>
<keyword evidence="2" id="KW-0812">Transmembrane</keyword>
<organism evidence="3 4">
    <name type="scientific">Paenibacillus campinasensis</name>
    <dbReference type="NCBI Taxonomy" id="66347"/>
    <lineage>
        <taxon>Bacteria</taxon>
        <taxon>Bacillati</taxon>
        <taxon>Bacillota</taxon>
        <taxon>Bacilli</taxon>
        <taxon>Bacillales</taxon>
        <taxon>Paenibacillaceae</taxon>
        <taxon>Paenibacillus</taxon>
    </lineage>
</organism>
<feature type="compositionally biased region" description="Polar residues" evidence="1">
    <location>
        <begin position="116"/>
        <end position="139"/>
    </location>
</feature>
<keyword evidence="2" id="KW-0472">Membrane</keyword>
<evidence type="ECO:0000313" key="4">
    <source>
        <dbReference type="Proteomes" id="UP000215596"/>
    </source>
</evidence>
<dbReference type="AlphaFoldDB" id="A0A268EID6"/>
<evidence type="ECO:0000256" key="1">
    <source>
        <dbReference type="SAM" id="MobiDB-lite"/>
    </source>
</evidence>
<feature type="compositionally biased region" description="Basic and acidic residues" evidence="1">
    <location>
        <begin position="161"/>
        <end position="179"/>
    </location>
</feature>
<feature type="region of interest" description="Disordered" evidence="1">
    <location>
        <begin position="116"/>
        <end position="144"/>
    </location>
</feature>
<dbReference type="Proteomes" id="UP000215596">
    <property type="component" value="Unassembled WGS sequence"/>
</dbReference>
<evidence type="ECO:0000256" key="2">
    <source>
        <dbReference type="SAM" id="Phobius"/>
    </source>
</evidence>
<dbReference type="RefSeq" id="WP_095267422.1">
    <property type="nucleotide sequence ID" value="NZ_NPBY01000074.1"/>
</dbReference>
<keyword evidence="2" id="KW-1133">Transmembrane helix</keyword>
<feature type="region of interest" description="Disordered" evidence="1">
    <location>
        <begin position="161"/>
        <end position="188"/>
    </location>
</feature>
<feature type="transmembrane region" description="Helical" evidence="2">
    <location>
        <begin position="52"/>
        <end position="73"/>
    </location>
</feature>
<feature type="transmembrane region" description="Helical" evidence="2">
    <location>
        <begin position="12"/>
        <end position="32"/>
    </location>
</feature>
<sequence>MDRLAQLRRELILQVIKLLLIIFAPSVINLIASSGDSGSSDKANLAKMLAEVLLIVQPFGIVIFTVMIVVSFCRMLQIVFSGGGDQAARAAAYESYTQRQTEVVQPDLADSLESMLASNEGTSESSTSRTVGEQGSSAYQKGESVHAVPVDAVMRVIREADHESNSNEHVVKEDPDIKRIIRSSVDET</sequence>